<evidence type="ECO:0000313" key="2">
    <source>
        <dbReference type="Proteomes" id="UP000735302"/>
    </source>
</evidence>
<protein>
    <submittedName>
        <fullName evidence="1">Uncharacterized protein</fullName>
    </submittedName>
</protein>
<evidence type="ECO:0000313" key="1">
    <source>
        <dbReference type="EMBL" id="GFO33613.1"/>
    </source>
</evidence>
<accession>A0AAV4CNZ6</accession>
<reference evidence="1 2" key="1">
    <citation type="journal article" date="2021" name="Elife">
        <title>Chloroplast acquisition without the gene transfer in kleptoplastic sea slugs, Plakobranchus ocellatus.</title>
        <authorList>
            <person name="Maeda T."/>
            <person name="Takahashi S."/>
            <person name="Yoshida T."/>
            <person name="Shimamura S."/>
            <person name="Takaki Y."/>
            <person name="Nagai Y."/>
            <person name="Toyoda A."/>
            <person name="Suzuki Y."/>
            <person name="Arimoto A."/>
            <person name="Ishii H."/>
            <person name="Satoh N."/>
            <person name="Nishiyama T."/>
            <person name="Hasebe M."/>
            <person name="Maruyama T."/>
            <person name="Minagawa J."/>
            <person name="Obokata J."/>
            <person name="Shigenobu S."/>
        </authorList>
    </citation>
    <scope>NUCLEOTIDE SEQUENCE [LARGE SCALE GENOMIC DNA]</scope>
</reference>
<dbReference type="EMBL" id="BLXT01006818">
    <property type="protein sequence ID" value="GFO33613.1"/>
    <property type="molecule type" value="Genomic_DNA"/>
</dbReference>
<sequence length="196" mass="21762">MRDIPYTTAARLNGQADPEIKLIHSKSSFSCAPYYQVVGMDYTTLELEVSGNSSAYSFKQDLWPRFEYKTLINGTFGQPVPFCTPFSARRHGFCVTRMFFPDDCSCEQVDTDKYRVTVNFTMPTTAMSQGILALTWPGKQAPGVQYEHRLPGAVIAPTVAHLVGHLASKSEVRGSNPKPGQVKFSFLLYVHPALNG</sequence>
<name>A0AAV4CNZ6_9GAST</name>
<proteinExistence type="predicted"/>
<comment type="caution">
    <text evidence="1">The sequence shown here is derived from an EMBL/GenBank/DDBJ whole genome shotgun (WGS) entry which is preliminary data.</text>
</comment>
<dbReference type="AlphaFoldDB" id="A0AAV4CNZ6"/>
<keyword evidence="2" id="KW-1185">Reference proteome</keyword>
<gene>
    <name evidence="1" type="ORF">PoB_006011800</name>
</gene>
<organism evidence="1 2">
    <name type="scientific">Plakobranchus ocellatus</name>
    <dbReference type="NCBI Taxonomy" id="259542"/>
    <lineage>
        <taxon>Eukaryota</taxon>
        <taxon>Metazoa</taxon>
        <taxon>Spiralia</taxon>
        <taxon>Lophotrochozoa</taxon>
        <taxon>Mollusca</taxon>
        <taxon>Gastropoda</taxon>
        <taxon>Heterobranchia</taxon>
        <taxon>Euthyneura</taxon>
        <taxon>Panpulmonata</taxon>
        <taxon>Sacoglossa</taxon>
        <taxon>Placobranchoidea</taxon>
        <taxon>Plakobranchidae</taxon>
        <taxon>Plakobranchus</taxon>
    </lineage>
</organism>
<dbReference type="Proteomes" id="UP000735302">
    <property type="component" value="Unassembled WGS sequence"/>
</dbReference>